<dbReference type="EMBL" id="KV744957">
    <property type="protein sequence ID" value="OCK80482.1"/>
    <property type="molecule type" value="Genomic_DNA"/>
</dbReference>
<dbReference type="SUPFAM" id="SSF81383">
    <property type="entry name" value="F-box domain"/>
    <property type="match status" value="1"/>
</dbReference>
<dbReference type="Pfam" id="PF00646">
    <property type="entry name" value="F-box"/>
    <property type="match status" value="1"/>
</dbReference>
<dbReference type="Gene3D" id="1.20.1280.50">
    <property type="match status" value="1"/>
</dbReference>
<dbReference type="PROSITE" id="PS50181">
    <property type="entry name" value="FBOX"/>
    <property type="match status" value="1"/>
</dbReference>
<dbReference type="AlphaFoldDB" id="A0A8E2EAL8"/>
<dbReference type="InterPro" id="IPR036047">
    <property type="entry name" value="F-box-like_dom_sf"/>
</dbReference>
<gene>
    <name evidence="2" type="ORF">K432DRAFT_42946</name>
</gene>
<evidence type="ECO:0000259" key="1">
    <source>
        <dbReference type="PROSITE" id="PS50181"/>
    </source>
</evidence>
<organism evidence="2 3">
    <name type="scientific">Lepidopterella palustris CBS 459.81</name>
    <dbReference type="NCBI Taxonomy" id="1314670"/>
    <lineage>
        <taxon>Eukaryota</taxon>
        <taxon>Fungi</taxon>
        <taxon>Dikarya</taxon>
        <taxon>Ascomycota</taxon>
        <taxon>Pezizomycotina</taxon>
        <taxon>Dothideomycetes</taxon>
        <taxon>Pleosporomycetidae</taxon>
        <taxon>Mytilinidiales</taxon>
        <taxon>Argynnaceae</taxon>
        <taxon>Lepidopterella</taxon>
    </lineage>
</organism>
<dbReference type="Proteomes" id="UP000250266">
    <property type="component" value="Unassembled WGS sequence"/>
</dbReference>
<evidence type="ECO:0000313" key="3">
    <source>
        <dbReference type="Proteomes" id="UP000250266"/>
    </source>
</evidence>
<dbReference type="InterPro" id="IPR001810">
    <property type="entry name" value="F-box_dom"/>
</dbReference>
<accession>A0A8E2EAL8</accession>
<reference evidence="2 3" key="1">
    <citation type="journal article" date="2016" name="Nat. Commun.">
        <title>Ectomycorrhizal ecology is imprinted in the genome of the dominant symbiotic fungus Cenococcum geophilum.</title>
        <authorList>
            <consortium name="DOE Joint Genome Institute"/>
            <person name="Peter M."/>
            <person name="Kohler A."/>
            <person name="Ohm R.A."/>
            <person name="Kuo A."/>
            <person name="Krutzmann J."/>
            <person name="Morin E."/>
            <person name="Arend M."/>
            <person name="Barry K.W."/>
            <person name="Binder M."/>
            <person name="Choi C."/>
            <person name="Clum A."/>
            <person name="Copeland A."/>
            <person name="Grisel N."/>
            <person name="Haridas S."/>
            <person name="Kipfer T."/>
            <person name="LaButti K."/>
            <person name="Lindquist E."/>
            <person name="Lipzen A."/>
            <person name="Maire R."/>
            <person name="Meier B."/>
            <person name="Mihaltcheva S."/>
            <person name="Molinier V."/>
            <person name="Murat C."/>
            <person name="Poggeler S."/>
            <person name="Quandt C.A."/>
            <person name="Sperisen C."/>
            <person name="Tritt A."/>
            <person name="Tisserant E."/>
            <person name="Crous P.W."/>
            <person name="Henrissat B."/>
            <person name="Nehls U."/>
            <person name="Egli S."/>
            <person name="Spatafora J.W."/>
            <person name="Grigoriev I.V."/>
            <person name="Martin F.M."/>
        </authorList>
    </citation>
    <scope>NUCLEOTIDE SEQUENCE [LARGE SCALE GENOMIC DNA]</scope>
    <source>
        <strain evidence="2 3">CBS 459.81</strain>
    </source>
</reference>
<dbReference type="OrthoDB" id="3792649at2759"/>
<protein>
    <recommendedName>
        <fullName evidence="1">F-box domain-containing protein</fullName>
    </recommendedName>
</protein>
<proteinExistence type="predicted"/>
<dbReference type="SMART" id="SM00256">
    <property type="entry name" value="FBOX"/>
    <property type="match status" value="1"/>
</dbReference>
<name>A0A8E2EAL8_9PEZI</name>
<feature type="domain" description="F-box" evidence="1">
    <location>
        <begin position="73"/>
        <end position="126"/>
    </location>
</feature>
<evidence type="ECO:0000313" key="2">
    <source>
        <dbReference type="EMBL" id="OCK80482.1"/>
    </source>
</evidence>
<sequence length="392" mass="44322">MTPKEIFAMSFRSSYIKSASKNQQVLYHPLSDSTNATKSSAYHQLITWFQAIAQKVYGRLPADLLAEQHNAQHSMLYRLPAELLLLISEFLPSTDLIAFRMVSVKFRRLIKSPKLTEKDHFAFQTILRRASLREGCQRERDGRLPRSHIMCGTCMTSHPKSLFEPNEWSKSPEARMCIGSQGVVQVCSHIKVTFAGARISPVNFVCARAHPQNNMAGDPVHVSMRCSKNCEQEVVIEREYPLLVVAKDSKVTHGMLMTAMDQIREPICPHLFAHQSSILQNQFSSCSARFENGEKRSTVWLGEISRFAEAHGWAGDCHVAYHYCPNKHCVTSLMFYRTEDPEKPEEYDRVILTVVRSLGALQSPTDSKWIAQLARSEDPSSENCLVNEGGNS</sequence>
<keyword evidence="3" id="KW-1185">Reference proteome</keyword>